<feature type="domain" description="Proliferating cell nuclear antigen PCNA C-terminal" evidence="7">
    <location>
        <begin position="278"/>
        <end position="337"/>
    </location>
</feature>
<feature type="domain" description="Proliferating cell nuclear antigen PCNA C-terminal" evidence="7">
    <location>
        <begin position="176"/>
        <end position="242"/>
    </location>
</feature>
<dbReference type="Pfam" id="PF00705">
    <property type="entry name" value="PCNA_N"/>
    <property type="match status" value="1"/>
</dbReference>
<dbReference type="HAMAP" id="MF_00317">
    <property type="entry name" value="DNApol_clamp_arch"/>
    <property type="match status" value="1"/>
</dbReference>
<dbReference type="PRINTS" id="PR00339">
    <property type="entry name" value="PCNACYCLIN"/>
</dbReference>
<evidence type="ECO:0000256" key="4">
    <source>
        <dbReference type="RuleBase" id="RU003671"/>
    </source>
</evidence>
<dbReference type="InterPro" id="IPR022649">
    <property type="entry name" value="Pr_cel_nuc_antig_C"/>
</dbReference>
<keyword evidence="9" id="KW-1185">Reference proteome</keyword>
<dbReference type="VEuPathDB" id="TriTrypDB:LPAL13_150019600"/>
<keyword evidence="4" id="KW-0235">DNA replication</keyword>
<dbReference type="KEGG" id="lpan:LPMP_151400"/>
<dbReference type="GO" id="GO:0006298">
    <property type="term" value="P:mismatch repair"/>
    <property type="evidence" value="ECO:0007669"/>
    <property type="project" value="TreeGrafter"/>
</dbReference>
<dbReference type="GO" id="GO:0030337">
    <property type="term" value="F:DNA polymerase processivity factor activity"/>
    <property type="evidence" value="ECO:0007669"/>
    <property type="project" value="InterPro"/>
</dbReference>
<evidence type="ECO:0000256" key="3">
    <source>
        <dbReference type="RuleBase" id="RU000641"/>
    </source>
</evidence>
<dbReference type="GO" id="GO:0006272">
    <property type="term" value="P:leading strand elongation"/>
    <property type="evidence" value="ECO:0007669"/>
    <property type="project" value="TreeGrafter"/>
</dbReference>
<dbReference type="Gene3D" id="3.70.10.10">
    <property type="match status" value="1"/>
</dbReference>
<dbReference type="OrthoDB" id="534348at2759"/>
<feature type="region of interest" description="Disordered" evidence="5">
    <location>
        <begin position="244"/>
        <end position="266"/>
    </location>
</feature>
<sequence length="342" mass="37700">MGIRKPTPVRHTHTPIPAHTHIICPHLSVCVSYSIGHHLANNTPPLFATMLEAQVQYASLWKRLIECINGLVNEANFDCNPGGLSIQAMDSSHVALVHMLLRDDCFVKYQCERNIILGLNLASLAKVLKIVDSNDSLSLRHDDDSDVVTLTSENPEKTRKCEYQLKLLEIEAESMGIPEMDYRSTVTLNSSEFSKIVRDMQVFGDTVTIAISKEGVKFSSSGDVGQGYTFLQAAGVSDRSAKSEVKSEVKAETRDENDDGPISRKYNKAEGGNGAIGVEVTLEEPITLSFALRFMGIFAKGSTLSERVTLKFAKDSPCMVEYGIDNVGYLRYYLAPKVDDAE</sequence>
<dbReference type="EMBL" id="CP009384">
    <property type="protein sequence ID" value="AIN96862.1"/>
    <property type="molecule type" value="Genomic_DNA"/>
</dbReference>
<evidence type="ECO:0000313" key="9">
    <source>
        <dbReference type="Proteomes" id="UP000063063"/>
    </source>
</evidence>
<dbReference type="PANTHER" id="PTHR11352:SF0">
    <property type="entry name" value="PROLIFERATING CELL NUCLEAR ANTIGEN"/>
    <property type="match status" value="1"/>
</dbReference>
<reference evidence="8 9" key="1">
    <citation type="journal article" date="2015" name="Sci. Rep.">
        <title>The genome of Leishmania panamensis: insights into genomics of the L. (Viannia) subgenus.</title>
        <authorList>
            <person name="Llanes A."/>
            <person name="Restrepo C.M."/>
            <person name="Vecchio G.D."/>
            <person name="Anguizola F.J."/>
            <person name="Lleonart R."/>
        </authorList>
    </citation>
    <scope>NUCLEOTIDE SEQUENCE [LARGE SCALE GENOMIC DNA]</scope>
    <source>
        <strain evidence="8 9">MHOM/PA/94/PSC-1</strain>
    </source>
</reference>
<organism evidence="8 9">
    <name type="scientific">Leishmania panamensis</name>
    <dbReference type="NCBI Taxonomy" id="5679"/>
    <lineage>
        <taxon>Eukaryota</taxon>
        <taxon>Discoba</taxon>
        <taxon>Euglenozoa</taxon>
        <taxon>Kinetoplastea</taxon>
        <taxon>Metakinetoplastina</taxon>
        <taxon>Trypanosomatida</taxon>
        <taxon>Trypanosomatidae</taxon>
        <taxon>Leishmaniinae</taxon>
        <taxon>Leishmania</taxon>
        <taxon>Leishmania guyanensis species complex</taxon>
    </lineage>
</organism>
<dbReference type="GO" id="GO:0019985">
    <property type="term" value="P:translesion synthesis"/>
    <property type="evidence" value="ECO:0007669"/>
    <property type="project" value="TreeGrafter"/>
</dbReference>
<dbReference type="InterPro" id="IPR022659">
    <property type="entry name" value="Pr_cel_nuc_antig_CS"/>
</dbReference>
<proteinExistence type="inferred from homology"/>
<name>A0A088RLE0_LEIPA</name>
<dbReference type="InterPro" id="IPR000730">
    <property type="entry name" value="Pr_cel_nuc_antig"/>
</dbReference>
<evidence type="ECO:0000256" key="2">
    <source>
        <dbReference type="ARBA" id="ARBA00023125"/>
    </source>
</evidence>
<dbReference type="AlphaFoldDB" id="A0A088RLE0"/>
<dbReference type="SUPFAM" id="SSF55979">
    <property type="entry name" value="DNA clamp"/>
    <property type="match status" value="2"/>
</dbReference>
<dbReference type="eggNOG" id="KOG1636">
    <property type="taxonomic scope" value="Eukaryota"/>
</dbReference>
<dbReference type="NCBIfam" id="TIGR00590">
    <property type="entry name" value="pcna"/>
    <property type="match status" value="1"/>
</dbReference>
<evidence type="ECO:0000259" key="7">
    <source>
        <dbReference type="Pfam" id="PF02747"/>
    </source>
</evidence>
<protein>
    <recommendedName>
        <fullName evidence="3">DNA sliding clamp PCNA</fullName>
    </recommendedName>
</protein>
<comment type="subcellular location">
    <subcellularLocation>
        <location evidence="3">Nucleus</location>
    </subcellularLocation>
</comment>
<accession>A0A088RLE0</accession>
<dbReference type="RefSeq" id="XP_010697515.1">
    <property type="nucleotide sequence ID" value="XM_010699213.1"/>
</dbReference>
<dbReference type="CDD" id="cd00577">
    <property type="entry name" value="PCNA"/>
    <property type="match status" value="1"/>
</dbReference>
<dbReference type="GeneID" id="22573560"/>
<feature type="compositionally biased region" description="Basic and acidic residues" evidence="5">
    <location>
        <begin position="244"/>
        <end position="254"/>
    </location>
</feature>
<evidence type="ECO:0000256" key="1">
    <source>
        <dbReference type="ARBA" id="ARBA00010462"/>
    </source>
</evidence>
<dbReference type="Pfam" id="PF02747">
    <property type="entry name" value="PCNA_C"/>
    <property type="match status" value="2"/>
</dbReference>
<gene>
    <name evidence="8" type="ORF">LPMP_151400</name>
</gene>
<comment type="similarity">
    <text evidence="1 4">Belongs to the PCNA family.</text>
</comment>
<keyword evidence="2 4" id="KW-0238">DNA-binding</keyword>
<dbReference type="InterPro" id="IPR022648">
    <property type="entry name" value="Pr_cel_nuc_antig_N"/>
</dbReference>
<dbReference type="GO" id="GO:0043626">
    <property type="term" value="C:PCNA complex"/>
    <property type="evidence" value="ECO:0007669"/>
    <property type="project" value="TreeGrafter"/>
</dbReference>
<keyword evidence="3" id="KW-0539">Nucleus</keyword>
<evidence type="ECO:0000313" key="8">
    <source>
        <dbReference type="EMBL" id="AIN96862.1"/>
    </source>
</evidence>
<dbReference type="VEuPathDB" id="TriTrypDB:LPMP_151400"/>
<feature type="domain" description="Proliferating cell nuclear antigen PCNA N-terminal" evidence="6">
    <location>
        <begin position="50"/>
        <end position="173"/>
    </location>
</feature>
<dbReference type="PANTHER" id="PTHR11352">
    <property type="entry name" value="PROLIFERATING CELL NUCLEAR ANTIGEN"/>
    <property type="match status" value="1"/>
</dbReference>
<evidence type="ECO:0000259" key="6">
    <source>
        <dbReference type="Pfam" id="PF00705"/>
    </source>
</evidence>
<dbReference type="Proteomes" id="UP000063063">
    <property type="component" value="Chromosome 15"/>
</dbReference>
<evidence type="ECO:0000256" key="5">
    <source>
        <dbReference type="SAM" id="MobiDB-lite"/>
    </source>
</evidence>
<dbReference type="PROSITE" id="PS01251">
    <property type="entry name" value="PCNA_1"/>
    <property type="match status" value="1"/>
</dbReference>
<dbReference type="GO" id="GO:0003677">
    <property type="term" value="F:DNA binding"/>
    <property type="evidence" value="ECO:0007669"/>
    <property type="project" value="UniProtKB-KW"/>
</dbReference>
<comment type="function">
    <text evidence="3">This protein is an auxiliary protein of DNA polymerase delta and is involved in the control of eukaryotic DNA replication by increasing the polymerase's processivity during elongation of the leading strand.</text>
</comment>
<dbReference type="GO" id="GO:0006275">
    <property type="term" value="P:regulation of DNA replication"/>
    <property type="evidence" value="ECO:0007669"/>
    <property type="project" value="InterPro"/>
</dbReference>
<dbReference type="InterPro" id="IPR046938">
    <property type="entry name" value="DNA_clamp_sf"/>
</dbReference>